<keyword evidence="2" id="KW-0472">Membrane</keyword>
<feature type="region of interest" description="Disordered" evidence="1">
    <location>
        <begin position="1"/>
        <end position="30"/>
    </location>
</feature>
<feature type="transmembrane region" description="Helical" evidence="2">
    <location>
        <begin position="47"/>
        <end position="70"/>
    </location>
</feature>
<gene>
    <name evidence="3" type="ORF">D2E24_0570</name>
</gene>
<dbReference type="AlphaFoldDB" id="A0A430FVA6"/>
<feature type="region of interest" description="Disordered" evidence="1">
    <location>
        <begin position="121"/>
        <end position="141"/>
    </location>
</feature>
<sequence>MADAPPYRHPHTDVPHPSTYPPDPRTRPPGGRITADGLRRAARILHIIGNILLALAIASAVAVAGCMWFLSRGVYDPADVLVLLAECLLIDACRSTAIGMVLTHAAGFAVSFAAGRRATAAADDVPASGPAPAPDPSGSGR</sequence>
<comment type="caution">
    <text evidence="3">The sequence shown here is derived from an EMBL/GenBank/DDBJ whole genome shotgun (WGS) entry which is preliminary data.</text>
</comment>
<proteinExistence type="predicted"/>
<name>A0A430FVA6_9BIFI</name>
<reference evidence="3 4" key="1">
    <citation type="submission" date="2018-09" db="EMBL/GenBank/DDBJ databases">
        <title>Characterization of the phylogenetic diversity of five novel species belonging to the genus Bifidobacterium.</title>
        <authorList>
            <person name="Lugli G.A."/>
            <person name="Duranti S."/>
            <person name="Milani C."/>
        </authorList>
    </citation>
    <scope>NUCLEOTIDE SEQUENCE [LARGE SCALE GENOMIC DNA]</scope>
    <source>
        <strain evidence="3 4">2033B</strain>
    </source>
</reference>
<accession>A0A430FVA6</accession>
<dbReference type="RefSeq" id="WP_125967848.1">
    <property type="nucleotide sequence ID" value="NZ_QXGK01000004.1"/>
</dbReference>
<evidence type="ECO:0000256" key="1">
    <source>
        <dbReference type="SAM" id="MobiDB-lite"/>
    </source>
</evidence>
<dbReference type="Proteomes" id="UP000287470">
    <property type="component" value="Unassembled WGS sequence"/>
</dbReference>
<protein>
    <submittedName>
        <fullName evidence="3">Uncharacterized protein</fullName>
    </submittedName>
</protein>
<keyword evidence="2" id="KW-1133">Transmembrane helix</keyword>
<keyword evidence="4" id="KW-1185">Reference proteome</keyword>
<evidence type="ECO:0000313" key="3">
    <source>
        <dbReference type="EMBL" id="RSX57722.1"/>
    </source>
</evidence>
<evidence type="ECO:0000313" key="4">
    <source>
        <dbReference type="Proteomes" id="UP000287470"/>
    </source>
</evidence>
<organism evidence="3 4">
    <name type="scientific">Bifidobacterium samirii</name>
    <dbReference type="NCBI Taxonomy" id="2306974"/>
    <lineage>
        <taxon>Bacteria</taxon>
        <taxon>Bacillati</taxon>
        <taxon>Actinomycetota</taxon>
        <taxon>Actinomycetes</taxon>
        <taxon>Bifidobacteriales</taxon>
        <taxon>Bifidobacteriaceae</taxon>
        <taxon>Bifidobacterium</taxon>
    </lineage>
</organism>
<dbReference type="EMBL" id="QXGK01000004">
    <property type="protein sequence ID" value="RSX57722.1"/>
    <property type="molecule type" value="Genomic_DNA"/>
</dbReference>
<evidence type="ECO:0000256" key="2">
    <source>
        <dbReference type="SAM" id="Phobius"/>
    </source>
</evidence>
<keyword evidence="2" id="KW-0812">Transmembrane</keyword>